<keyword evidence="4" id="KW-0862">Zinc</keyword>
<reference evidence="6 7" key="1">
    <citation type="submission" date="2006-10" db="EMBL/GenBank/DDBJ databases">
        <title>Complete sequence of Syntrophobacter fumaroxidans MPOB.</title>
        <authorList>
            <consortium name="US DOE Joint Genome Institute"/>
            <person name="Copeland A."/>
            <person name="Lucas S."/>
            <person name="Lapidus A."/>
            <person name="Barry K."/>
            <person name="Detter J.C."/>
            <person name="Glavina del Rio T."/>
            <person name="Hammon N."/>
            <person name="Israni S."/>
            <person name="Pitluck S."/>
            <person name="Goltsman E.G."/>
            <person name="Martinez M."/>
            <person name="Schmutz J."/>
            <person name="Larimer F."/>
            <person name="Land M."/>
            <person name="Hauser L."/>
            <person name="Kyrpides N."/>
            <person name="Kim E."/>
            <person name="Boone D.R."/>
            <person name="Brockman F."/>
            <person name="Culley D."/>
            <person name="Ferry J."/>
            <person name="Gunsalus R."/>
            <person name="McInerney M.J."/>
            <person name="Morrison M."/>
            <person name="Plugge C."/>
            <person name="Rohlin L."/>
            <person name="Scholten J."/>
            <person name="Sieber J."/>
            <person name="Stams A.J.M."/>
            <person name="Worm P."/>
            <person name="Henstra A.M."/>
            <person name="Richardson P."/>
        </authorList>
    </citation>
    <scope>NUCLEOTIDE SEQUENCE [LARGE SCALE GENOMIC DNA]</scope>
    <source>
        <strain evidence="7">DSM 10017 / MPOB</strain>
    </source>
</reference>
<dbReference type="GO" id="GO:0046872">
    <property type="term" value="F:metal ion binding"/>
    <property type="evidence" value="ECO:0007669"/>
    <property type="project" value="UniProtKB-KW"/>
</dbReference>
<dbReference type="EMBL" id="CP000478">
    <property type="protein sequence ID" value="ABK16360.1"/>
    <property type="molecule type" value="Genomic_DNA"/>
</dbReference>
<dbReference type="Gene3D" id="3.40.50.10310">
    <property type="entry name" value="Creatininase"/>
    <property type="match status" value="1"/>
</dbReference>
<dbReference type="PANTHER" id="PTHR35005:SF1">
    <property type="entry name" value="2-AMINO-5-FORMYLAMINO-6-RIBOSYLAMINOPYRIMIDIN-4(3H)-ONE 5'-MONOPHOSPHATE DEFORMYLASE"/>
    <property type="match status" value="1"/>
</dbReference>
<keyword evidence="7" id="KW-1185">Reference proteome</keyword>
<dbReference type="Pfam" id="PF02633">
    <property type="entry name" value="Creatininase"/>
    <property type="match status" value="1"/>
</dbReference>
<keyword evidence="2" id="KW-0479">Metal-binding</keyword>
<keyword evidence="3" id="KW-0378">Hydrolase</keyword>
<evidence type="ECO:0000256" key="1">
    <source>
        <dbReference type="ARBA" id="ARBA00001947"/>
    </source>
</evidence>
<evidence type="ECO:0000313" key="6">
    <source>
        <dbReference type="EMBL" id="ABK16360.1"/>
    </source>
</evidence>
<dbReference type="AlphaFoldDB" id="A0LG08"/>
<evidence type="ECO:0000256" key="5">
    <source>
        <dbReference type="ARBA" id="ARBA00024029"/>
    </source>
</evidence>
<organism evidence="6 7">
    <name type="scientific">Syntrophobacter fumaroxidans (strain DSM 10017 / MPOB)</name>
    <dbReference type="NCBI Taxonomy" id="335543"/>
    <lineage>
        <taxon>Bacteria</taxon>
        <taxon>Pseudomonadati</taxon>
        <taxon>Thermodesulfobacteriota</taxon>
        <taxon>Syntrophobacteria</taxon>
        <taxon>Syntrophobacterales</taxon>
        <taxon>Syntrophobacteraceae</taxon>
        <taxon>Syntrophobacter</taxon>
    </lineage>
</organism>
<dbReference type="Proteomes" id="UP000001784">
    <property type="component" value="Chromosome"/>
</dbReference>
<comment type="cofactor">
    <cofactor evidence="1">
        <name>Zn(2+)</name>
        <dbReference type="ChEBI" id="CHEBI:29105"/>
    </cofactor>
</comment>
<sequence>MPLIENVTMSAFAEGRKTCRTVILPCGAVEEHGTHLPLGTDALHAVALAGEVARVAGVWVAPPIYYGLCRSGSRHPGTIGIRGSTLQCLVEDILRGFHQQGLLNVLVLSGHAGWTHMAALADACERVLFEFDDLRIAVLSVLDIGAAVWTDLIETPGDSHAGEVETSLMLHLHPECVTGRAPEEYPTFPRHILVRNKQAFWPGGVWGNPAAGNAEKGKLFMERSVKALVEIIEKLENWSEPPESDPA</sequence>
<dbReference type="eggNOG" id="COG1402">
    <property type="taxonomic scope" value="Bacteria"/>
</dbReference>
<dbReference type="PANTHER" id="PTHR35005">
    <property type="entry name" value="3-DEHYDRO-SCYLLO-INOSOSE HYDROLASE"/>
    <property type="match status" value="1"/>
</dbReference>
<dbReference type="HOGENOM" id="CLU_055029_3_1_7"/>
<dbReference type="KEGG" id="sfu:Sfum_0661"/>
<dbReference type="InterPro" id="IPR003785">
    <property type="entry name" value="Creatininase/forma_Hydrolase"/>
</dbReference>
<gene>
    <name evidence="6" type="ordered locus">Sfum_0661</name>
</gene>
<comment type="similarity">
    <text evidence="5">Belongs to the creatininase superfamily.</text>
</comment>
<protein>
    <submittedName>
        <fullName evidence="6">Creatininase</fullName>
    </submittedName>
</protein>
<dbReference type="RefSeq" id="WP_011697533.1">
    <property type="nucleotide sequence ID" value="NC_008554.1"/>
</dbReference>
<dbReference type="OrthoDB" id="9801445at2"/>
<dbReference type="GO" id="GO:0016811">
    <property type="term" value="F:hydrolase activity, acting on carbon-nitrogen (but not peptide) bonds, in linear amides"/>
    <property type="evidence" value="ECO:0007669"/>
    <property type="project" value="TreeGrafter"/>
</dbReference>
<dbReference type="InterPro" id="IPR024087">
    <property type="entry name" value="Creatininase-like_sf"/>
</dbReference>
<evidence type="ECO:0000256" key="3">
    <source>
        <dbReference type="ARBA" id="ARBA00022801"/>
    </source>
</evidence>
<accession>A0LG08</accession>
<evidence type="ECO:0000256" key="2">
    <source>
        <dbReference type="ARBA" id="ARBA00022723"/>
    </source>
</evidence>
<dbReference type="GO" id="GO:0009231">
    <property type="term" value="P:riboflavin biosynthetic process"/>
    <property type="evidence" value="ECO:0007669"/>
    <property type="project" value="TreeGrafter"/>
</dbReference>
<evidence type="ECO:0000313" key="7">
    <source>
        <dbReference type="Proteomes" id="UP000001784"/>
    </source>
</evidence>
<dbReference type="InParanoid" id="A0LG08"/>
<evidence type="ECO:0000256" key="4">
    <source>
        <dbReference type="ARBA" id="ARBA00022833"/>
    </source>
</evidence>
<proteinExistence type="inferred from homology"/>
<name>A0LG08_SYNFM</name>
<dbReference type="SUPFAM" id="SSF102215">
    <property type="entry name" value="Creatininase"/>
    <property type="match status" value="1"/>
</dbReference>
<dbReference type="STRING" id="335543.Sfum_0661"/>